<gene>
    <name evidence="2" type="ORF">ISN44_As12g019160</name>
</gene>
<feature type="region of interest" description="Disordered" evidence="1">
    <location>
        <begin position="398"/>
        <end position="426"/>
    </location>
</feature>
<reference evidence="2 3" key="1">
    <citation type="submission" date="2020-12" db="EMBL/GenBank/DDBJ databases">
        <title>Concerted genomic and epigenomic changes stabilize Arabidopsis allopolyploids.</title>
        <authorList>
            <person name="Chen Z."/>
        </authorList>
    </citation>
    <scope>NUCLEOTIDE SEQUENCE [LARGE SCALE GENOMIC DNA]</scope>
    <source>
        <strain evidence="2">As9502</strain>
        <tissue evidence="2">Leaf</tissue>
    </source>
</reference>
<feature type="region of interest" description="Disordered" evidence="1">
    <location>
        <begin position="516"/>
        <end position="545"/>
    </location>
</feature>
<evidence type="ECO:0000313" key="2">
    <source>
        <dbReference type="EMBL" id="KAG7546576.1"/>
    </source>
</evidence>
<dbReference type="PANTHER" id="PTHR35420:SF1">
    <property type="entry name" value="OS09G0480532 PROTEIN"/>
    <property type="match status" value="1"/>
</dbReference>
<dbReference type="AlphaFoldDB" id="A0A8T1YKA7"/>
<feature type="compositionally biased region" description="Polar residues" evidence="1">
    <location>
        <begin position="166"/>
        <end position="180"/>
    </location>
</feature>
<dbReference type="OrthoDB" id="1111705at2759"/>
<name>A0A8T1YKA7_ARASU</name>
<evidence type="ECO:0000256" key="1">
    <source>
        <dbReference type="SAM" id="MobiDB-lite"/>
    </source>
</evidence>
<sequence>MKRMFVLQESGHHGQLKPCGILRPQTLKKMPKLGEREKRRAPTDLQKQVTASISDTLRMMEQHGSALPVVRRPSLIARISAHIFSSESFLEHVPTKGGDSGGVVAGGGGGVVCGGGGGKVCGGGGGGEIVGDGPGQLKPCGILRPQTLKKLPKFGERERGRAPTDLQKQVTASTSETSRTMEQHGSALPVVRTLPLIARISAHIFSSESFLEHVPTKGGDSGGVVAGGGGGVVCGVGGGKVCGGGGGGEIVGDGPGQLKPCGILLPQTLKKLPKFGERERGRAPTDLQKQVTASTSETSRTMEQHGSALPVVRTLPLIARISAHIFSSESFLEHVPTKGGDSGGVVAGGGGGVVCGVGGGKVCGGGGGGEIVGDGPGQLKPCGILLPQTLKKLPKFGERERGRAPTDLQKQVTASTSETSRTMEQHGSALPVVRTLPLIARISAHIFSSESFLEHVPTKGGDSGGVVAGGGGGVVCGGGGGKVCGGGGGGEIIGDGPGQLKPCGILRPQTLKKLPKFGERERGRAPTDLQKQVTASTSETSRTMEQHGSALPVVLYLQNLDYL</sequence>
<feature type="compositionally biased region" description="Polar residues" evidence="1">
    <location>
        <begin position="287"/>
        <end position="301"/>
    </location>
</feature>
<evidence type="ECO:0000313" key="3">
    <source>
        <dbReference type="Proteomes" id="UP000694251"/>
    </source>
</evidence>
<proteinExistence type="predicted"/>
<feature type="region of interest" description="Disordered" evidence="1">
    <location>
        <begin position="277"/>
        <end position="305"/>
    </location>
</feature>
<keyword evidence="3" id="KW-1185">Reference proteome</keyword>
<feature type="compositionally biased region" description="Polar residues" evidence="1">
    <location>
        <begin position="529"/>
        <end position="543"/>
    </location>
</feature>
<dbReference type="EMBL" id="JAEFBJ010000012">
    <property type="protein sequence ID" value="KAG7546576.1"/>
    <property type="molecule type" value="Genomic_DNA"/>
</dbReference>
<organism evidence="2 3">
    <name type="scientific">Arabidopsis suecica</name>
    <name type="common">Swedish thale-cress</name>
    <name type="synonym">Cardaminopsis suecica</name>
    <dbReference type="NCBI Taxonomy" id="45249"/>
    <lineage>
        <taxon>Eukaryota</taxon>
        <taxon>Viridiplantae</taxon>
        <taxon>Streptophyta</taxon>
        <taxon>Embryophyta</taxon>
        <taxon>Tracheophyta</taxon>
        <taxon>Spermatophyta</taxon>
        <taxon>Magnoliopsida</taxon>
        <taxon>eudicotyledons</taxon>
        <taxon>Gunneridae</taxon>
        <taxon>Pentapetalae</taxon>
        <taxon>rosids</taxon>
        <taxon>malvids</taxon>
        <taxon>Brassicales</taxon>
        <taxon>Brassicaceae</taxon>
        <taxon>Camelineae</taxon>
        <taxon>Arabidopsis</taxon>
    </lineage>
</organism>
<dbReference type="Proteomes" id="UP000694251">
    <property type="component" value="Chromosome 12"/>
</dbReference>
<comment type="caution">
    <text evidence="2">The sequence shown here is derived from an EMBL/GenBank/DDBJ whole genome shotgun (WGS) entry which is preliminary data.</text>
</comment>
<feature type="compositionally biased region" description="Basic and acidic residues" evidence="1">
    <location>
        <begin position="516"/>
        <end position="525"/>
    </location>
</feature>
<accession>A0A8T1YKA7</accession>
<feature type="region of interest" description="Disordered" evidence="1">
    <location>
        <begin position="155"/>
        <end position="184"/>
    </location>
</feature>
<protein>
    <submittedName>
        <fullName evidence="2">Uncharacterized protein</fullName>
    </submittedName>
</protein>
<feature type="compositionally biased region" description="Polar residues" evidence="1">
    <location>
        <begin position="408"/>
        <end position="422"/>
    </location>
</feature>
<dbReference type="PANTHER" id="PTHR35420">
    <property type="entry name" value="OS02G0198500 PROTEIN"/>
    <property type="match status" value="1"/>
</dbReference>